<dbReference type="PANTHER" id="PTHR45714:SF34">
    <property type="entry name" value="HOMEOBOX-LEUCINE ZIPPER PROTEIN HAT9"/>
    <property type="match status" value="1"/>
</dbReference>
<reference evidence="11 12" key="1">
    <citation type="submission" date="2019-10" db="EMBL/GenBank/DDBJ databases">
        <authorList>
            <person name="Palmer J.M."/>
        </authorList>
    </citation>
    <scope>NUCLEOTIDE SEQUENCE [LARGE SCALE GENOMIC DNA]</scope>
    <source>
        <strain evidence="11 12">TWF696</strain>
    </source>
</reference>
<comment type="subcellular location">
    <subcellularLocation>
        <location evidence="1 7 8">Nucleus</location>
    </subcellularLocation>
</comment>
<evidence type="ECO:0000256" key="2">
    <source>
        <dbReference type="ARBA" id="ARBA00023015"/>
    </source>
</evidence>
<dbReference type="SUPFAM" id="SSF46689">
    <property type="entry name" value="Homeodomain-like"/>
    <property type="match status" value="1"/>
</dbReference>
<dbReference type="GO" id="GO:0000981">
    <property type="term" value="F:DNA-binding transcription factor activity, RNA polymerase II-specific"/>
    <property type="evidence" value="ECO:0007669"/>
    <property type="project" value="InterPro"/>
</dbReference>
<evidence type="ECO:0000259" key="10">
    <source>
        <dbReference type="PROSITE" id="PS50071"/>
    </source>
</evidence>
<comment type="caution">
    <text evidence="11">The sequence shown here is derived from an EMBL/GenBank/DDBJ whole genome shotgun (WGS) entry which is preliminary data.</text>
</comment>
<evidence type="ECO:0000313" key="12">
    <source>
        <dbReference type="Proteomes" id="UP001375240"/>
    </source>
</evidence>
<evidence type="ECO:0000256" key="8">
    <source>
        <dbReference type="RuleBase" id="RU000682"/>
    </source>
</evidence>
<dbReference type="AlphaFoldDB" id="A0AAV9UN99"/>
<keyword evidence="2" id="KW-0805">Transcription regulation</keyword>
<dbReference type="InterPro" id="IPR017970">
    <property type="entry name" value="Homeobox_CS"/>
</dbReference>
<feature type="compositionally biased region" description="Polar residues" evidence="9">
    <location>
        <begin position="163"/>
        <end position="181"/>
    </location>
</feature>
<evidence type="ECO:0000256" key="1">
    <source>
        <dbReference type="ARBA" id="ARBA00004123"/>
    </source>
</evidence>
<keyword evidence="6 7" id="KW-0539">Nucleus</keyword>
<feature type="region of interest" description="Disordered" evidence="9">
    <location>
        <begin position="373"/>
        <end position="394"/>
    </location>
</feature>
<dbReference type="Gene3D" id="1.10.10.60">
    <property type="entry name" value="Homeodomain-like"/>
    <property type="match status" value="1"/>
</dbReference>
<accession>A0AAV9UN99</accession>
<keyword evidence="4 7" id="KW-0371">Homeobox</keyword>
<dbReference type="CDD" id="cd00086">
    <property type="entry name" value="homeodomain"/>
    <property type="match status" value="1"/>
</dbReference>
<evidence type="ECO:0000256" key="6">
    <source>
        <dbReference type="ARBA" id="ARBA00023242"/>
    </source>
</evidence>
<dbReference type="PROSITE" id="PS50071">
    <property type="entry name" value="HOMEOBOX_2"/>
    <property type="match status" value="1"/>
</dbReference>
<organism evidence="11 12">
    <name type="scientific">Orbilia brochopaga</name>
    <dbReference type="NCBI Taxonomy" id="3140254"/>
    <lineage>
        <taxon>Eukaryota</taxon>
        <taxon>Fungi</taxon>
        <taxon>Dikarya</taxon>
        <taxon>Ascomycota</taxon>
        <taxon>Pezizomycotina</taxon>
        <taxon>Orbiliomycetes</taxon>
        <taxon>Orbiliales</taxon>
        <taxon>Orbiliaceae</taxon>
        <taxon>Orbilia</taxon>
    </lineage>
</organism>
<evidence type="ECO:0000256" key="3">
    <source>
        <dbReference type="ARBA" id="ARBA00023125"/>
    </source>
</evidence>
<keyword evidence="5" id="KW-0804">Transcription</keyword>
<dbReference type="GO" id="GO:0003677">
    <property type="term" value="F:DNA binding"/>
    <property type="evidence" value="ECO:0007669"/>
    <property type="project" value="UniProtKB-UniRule"/>
</dbReference>
<gene>
    <name evidence="11" type="ORF">TWF696_008120</name>
</gene>
<dbReference type="InterPro" id="IPR001356">
    <property type="entry name" value="HD"/>
</dbReference>
<dbReference type="SMART" id="SM00389">
    <property type="entry name" value="HOX"/>
    <property type="match status" value="1"/>
</dbReference>
<protein>
    <recommendedName>
        <fullName evidence="10">Homeobox domain-containing protein</fullName>
    </recommendedName>
</protein>
<dbReference type="InterPro" id="IPR009057">
    <property type="entry name" value="Homeodomain-like_sf"/>
</dbReference>
<evidence type="ECO:0000313" key="11">
    <source>
        <dbReference type="EMBL" id="KAK6344484.1"/>
    </source>
</evidence>
<dbReference type="PANTHER" id="PTHR45714">
    <property type="entry name" value="HOMEOBOX-LEUCINE ZIPPER PROTEIN HAT14"/>
    <property type="match status" value="1"/>
</dbReference>
<name>A0AAV9UN99_9PEZI</name>
<sequence length="626" mass="68663">MEVLPYENKGAVPAPTSSLSDRPDVHVTSGGSAQHINLPRLPASTGHIETFVGAHYTAIPRFSPSITGASEESGKEPRRFKCSREQTLALERLYQQCPKPNQATKRDLAHAINLSPTRVNIWFQNRRHRAKKHKEIQEAKMAKILETAGRKRMAKIAMEAPMSESSIELETPTSATSGHSSLPLLTTEFKPLGPENHSTQYSSPKEAAAASLARSIAIASAYAATFSPNGEGVQEYHPGAGPYDGPPPANYSLDPYHPNFYPVSTFSDWGSTYSSVGYTPNPAGQAEDPFEYDKLSTLNSPYHNGMSSLPPVFHDDYSAFAAAVQMNTMPKAMNMDLKSKGPVPCGLVLKNNNMEERPLLPRLTTCPDLSSVDGYSMSHGPRPMQTASEASSPIERGSKLLAPQMERSQSYTDRPSLQQEIALRRLRPIPPTIGANSRAQRIFQNKVSVPQSPLRSEHCTPLPTPPSDADFATAAMKHNLKRKPSDLSKEHSPDVPDLESDGGFTNGEDVASKRNVGSPPPTPETAGLAQATSGQFKEENPDQQFTSFTRMLEQNSPVLTSTGYGEHPNQQPRVEDWISGHHPQQQYWGPEHPSRNTTRMSFDIPSIDVQHLPPLAYGMHDGRQQH</sequence>
<dbReference type="GO" id="GO:0005634">
    <property type="term" value="C:nucleus"/>
    <property type="evidence" value="ECO:0007669"/>
    <property type="project" value="UniProtKB-SubCell"/>
</dbReference>
<feature type="region of interest" description="Disordered" evidence="9">
    <location>
        <begin position="1"/>
        <end position="39"/>
    </location>
</feature>
<evidence type="ECO:0000256" key="4">
    <source>
        <dbReference type="ARBA" id="ARBA00023155"/>
    </source>
</evidence>
<dbReference type="EMBL" id="JAVHNQ010000006">
    <property type="protein sequence ID" value="KAK6344484.1"/>
    <property type="molecule type" value="Genomic_DNA"/>
</dbReference>
<dbReference type="Proteomes" id="UP001375240">
    <property type="component" value="Unassembled WGS sequence"/>
</dbReference>
<keyword evidence="12" id="KW-1185">Reference proteome</keyword>
<feature type="domain" description="Homeobox" evidence="10">
    <location>
        <begin position="73"/>
        <end position="133"/>
    </location>
</feature>
<dbReference type="Pfam" id="PF00046">
    <property type="entry name" value="Homeodomain"/>
    <property type="match status" value="1"/>
</dbReference>
<feature type="region of interest" description="Disordered" evidence="9">
    <location>
        <begin position="162"/>
        <end position="181"/>
    </location>
</feature>
<feature type="compositionally biased region" description="Basic and acidic residues" evidence="9">
    <location>
        <begin position="483"/>
        <end position="494"/>
    </location>
</feature>
<dbReference type="InterPro" id="IPR050762">
    <property type="entry name" value="HD-ZIP_Homeobox_LZ_Class_II"/>
</dbReference>
<evidence type="ECO:0000256" key="9">
    <source>
        <dbReference type="SAM" id="MobiDB-lite"/>
    </source>
</evidence>
<proteinExistence type="predicted"/>
<dbReference type="PROSITE" id="PS00027">
    <property type="entry name" value="HOMEOBOX_1"/>
    <property type="match status" value="1"/>
</dbReference>
<feature type="DNA-binding region" description="Homeobox" evidence="7">
    <location>
        <begin position="75"/>
        <end position="134"/>
    </location>
</feature>
<evidence type="ECO:0000256" key="7">
    <source>
        <dbReference type="PROSITE-ProRule" id="PRU00108"/>
    </source>
</evidence>
<evidence type="ECO:0000256" key="5">
    <source>
        <dbReference type="ARBA" id="ARBA00023163"/>
    </source>
</evidence>
<keyword evidence="3 7" id="KW-0238">DNA-binding</keyword>
<feature type="region of interest" description="Disordered" evidence="9">
    <location>
        <begin position="448"/>
        <end position="542"/>
    </location>
</feature>